<reference evidence="2 3" key="1">
    <citation type="submission" date="2018-10" db="EMBL/GenBank/DDBJ databases">
        <title>Robbsia sp. DHC34, isolated from soil.</title>
        <authorList>
            <person name="Gao Z.-H."/>
            <person name="Qiu L.-H."/>
        </authorList>
    </citation>
    <scope>NUCLEOTIDE SEQUENCE [LARGE SCALE GENOMIC DNA]</scope>
    <source>
        <strain evidence="2 3">DHC34</strain>
    </source>
</reference>
<dbReference type="AlphaFoldDB" id="A0A494X4T8"/>
<comment type="caution">
    <text evidence="2">The sequence shown here is derived from an EMBL/GenBank/DDBJ whole genome shotgun (WGS) entry which is preliminary data.</text>
</comment>
<keyword evidence="1" id="KW-0472">Membrane</keyword>
<evidence type="ECO:0000313" key="2">
    <source>
        <dbReference type="EMBL" id="RKP44691.1"/>
    </source>
</evidence>
<accession>A0A494X4T8</accession>
<keyword evidence="1" id="KW-1133">Transmembrane helix</keyword>
<dbReference type="Proteomes" id="UP000270342">
    <property type="component" value="Unassembled WGS sequence"/>
</dbReference>
<feature type="transmembrane region" description="Helical" evidence="1">
    <location>
        <begin position="12"/>
        <end position="31"/>
    </location>
</feature>
<evidence type="ECO:0000313" key="3">
    <source>
        <dbReference type="Proteomes" id="UP000270342"/>
    </source>
</evidence>
<evidence type="ECO:0000256" key="1">
    <source>
        <dbReference type="SAM" id="Phobius"/>
    </source>
</evidence>
<gene>
    <name evidence="2" type="ORF">D7S86_27055</name>
</gene>
<organism evidence="2 3">
    <name type="scientific">Pararobbsia silviterrae</name>
    <dbReference type="NCBI Taxonomy" id="1792498"/>
    <lineage>
        <taxon>Bacteria</taxon>
        <taxon>Pseudomonadati</taxon>
        <taxon>Pseudomonadota</taxon>
        <taxon>Betaproteobacteria</taxon>
        <taxon>Burkholderiales</taxon>
        <taxon>Burkholderiaceae</taxon>
        <taxon>Pararobbsia</taxon>
    </lineage>
</organism>
<sequence length="105" mass="11780">MNMDLLPVIQAIWAVLVLVLMAFSTVLWFLFMSVRADARKANDGLAEHRVYCAENYVTSKELTESIGALNQTIDRLIAAVNTNMEETRRALSEIHRRVDTVAAGK</sequence>
<name>A0A494X4T8_9BURK</name>
<keyword evidence="1" id="KW-0812">Transmembrane</keyword>
<proteinExistence type="predicted"/>
<protein>
    <submittedName>
        <fullName evidence="2">Uncharacterized protein</fullName>
    </submittedName>
</protein>
<dbReference type="EMBL" id="RBZU01000019">
    <property type="protein sequence ID" value="RKP44691.1"/>
    <property type="molecule type" value="Genomic_DNA"/>
</dbReference>
<keyword evidence="3" id="KW-1185">Reference proteome</keyword>